<dbReference type="CDD" id="cd01335">
    <property type="entry name" value="Radical_SAM"/>
    <property type="match status" value="1"/>
</dbReference>
<dbReference type="InterPro" id="IPR013785">
    <property type="entry name" value="Aldolase_TIM"/>
</dbReference>
<evidence type="ECO:0000256" key="1">
    <source>
        <dbReference type="ARBA" id="ARBA00001966"/>
    </source>
</evidence>
<dbReference type="SFLD" id="SFLDG01088">
    <property type="entry name" value="antiviral_proteins"/>
    <property type="match status" value="1"/>
</dbReference>
<evidence type="ECO:0000313" key="11">
    <source>
        <dbReference type="Proteomes" id="UP000002675"/>
    </source>
</evidence>
<dbReference type="GO" id="GO:0046872">
    <property type="term" value="F:metal ion binding"/>
    <property type="evidence" value="ECO:0007669"/>
    <property type="project" value="UniProtKB-KW"/>
</dbReference>
<dbReference type="InterPro" id="IPR058240">
    <property type="entry name" value="rSAM_sf"/>
</dbReference>
<dbReference type="AlphaFoldDB" id="Q7MJG8"/>
<keyword evidence="6" id="KW-0411">Iron-sulfur</keyword>
<evidence type="ECO:0000256" key="8">
    <source>
        <dbReference type="ARBA" id="ARBA00039667"/>
    </source>
</evidence>
<keyword evidence="7" id="KW-0051">Antiviral defense</keyword>
<dbReference type="SUPFAM" id="SSF102114">
    <property type="entry name" value="Radical SAM enzymes"/>
    <property type="match status" value="1"/>
</dbReference>
<gene>
    <name evidence="10" type="ordered locus">VV2194</name>
</gene>
<dbReference type="GO" id="GO:0003824">
    <property type="term" value="F:catalytic activity"/>
    <property type="evidence" value="ECO:0007669"/>
    <property type="project" value="InterPro"/>
</dbReference>
<accession>Q7MJG8</accession>
<proteinExistence type="predicted"/>
<evidence type="ECO:0000256" key="5">
    <source>
        <dbReference type="ARBA" id="ARBA00023004"/>
    </source>
</evidence>
<dbReference type="KEGG" id="vvy:VV2194"/>
<sequence>MQCTNQHYSYQLKGVVFMNKANQLVINYHITEKCNYDCHYCYAKWAKPNELHRNVDEMKRVLSKLAEYFLSPNPIQQQLQYQSVRLNFAGGEPLLLKQRLIDALDFAIELGFETSIITNGHLISDEFIAKHSHKLQLLGVSYDACRYEVQKQIGRITRSGNVLSVERLQSIFKQVKRHSPSTKLKINTVVNQFNSEEDFTGVMASLQPDKWKVLRVLPVFDSIQTISDQQFESFIERHQSLVHCMSAENNDSMTNSYLMLSPDGAFFQNGNGSSGYFKSRPLLTTPIDVALAESGFDAIKFAQRYH</sequence>
<name>Q7MJG8_VIBVY</name>
<dbReference type="GO" id="GO:0051607">
    <property type="term" value="P:defense response to virus"/>
    <property type="evidence" value="ECO:0007669"/>
    <property type="project" value="UniProtKB-KW"/>
</dbReference>
<dbReference type="Pfam" id="PF04055">
    <property type="entry name" value="Radical_SAM"/>
    <property type="match status" value="1"/>
</dbReference>
<dbReference type="SFLD" id="SFLDG01067">
    <property type="entry name" value="SPASM/twitch_domain_containing"/>
    <property type="match status" value="1"/>
</dbReference>
<evidence type="ECO:0000256" key="7">
    <source>
        <dbReference type="ARBA" id="ARBA00023118"/>
    </source>
</evidence>
<comment type="cofactor">
    <cofactor evidence="1">
        <name>[4Fe-4S] cluster</name>
        <dbReference type="ChEBI" id="CHEBI:49883"/>
    </cofactor>
</comment>
<reference evidence="10 11" key="1">
    <citation type="journal article" date="2003" name="Genome Res.">
        <title>Comparative genome analysis of Vibrio vulnificus, a marine pathogen.</title>
        <authorList>
            <person name="Chen C.Y."/>
            <person name="Wu K.M."/>
            <person name="Chang Y.C."/>
            <person name="Chang C.H."/>
            <person name="Tsai H.C."/>
            <person name="Liao T.L."/>
            <person name="Liu Y.M."/>
            <person name="Chen H.J."/>
            <person name="Shen A.B."/>
            <person name="Li J.C."/>
            <person name="Su T.L."/>
            <person name="Shao C.P."/>
            <person name="Lee C.T."/>
            <person name="Hor L.I."/>
            <person name="Tsai S.F."/>
        </authorList>
    </citation>
    <scope>NUCLEOTIDE SEQUENCE [LARGE SCALE GENOMIC DNA]</scope>
    <source>
        <strain evidence="10 11">YJ016</strain>
    </source>
</reference>
<evidence type="ECO:0000256" key="2">
    <source>
        <dbReference type="ARBA" id="ARBA00022485"/>
    </source>
</evidence>
<dbReference type="InterPro" id="IPR051196">
    <property type="entry name" value="RSAD2/Viperin_antiviral"/>
</dbReference>
<organism evidence="10 11">
    <name type="scientific">Vibrio vulnificus (strain YJ016)</name>
    <dbReference type="NCBI Taxonomy" id="196600"/>
    <lineage>
        <taxon>Bacteria</taxon>
        <taxon>Pseudomonadati</taxon>
        <taxon>Pseudomonadota</taxon>
        <taxon>Gammaproteobacteria</taxon>
        <taxon>Vibrionales</taxon>
        <taxon>Vibrionaceae</taxon>
        <taxon>Vibrio</taxon>
    </lineage>
</organism>
<keyword evidence="4" id="KW-0479">Metal-binding</keyword>
<dbReference type="Proteomes" id="UP000002675">
    <property type="component" value="Chromosome I"/>
</dbReference>
<evidence type="ECO:0000256" key="6">
    <source>
        <dbReference type="ARBA" id="ARBA00023014"/>
    </source>
</evidence>
<dbReference type="PANTHER" id="PTHR21339:SF0">
    <property type="entry name" value="S-ADENOSYLMETHIONINE-DEPENDENT NUCLEOTIDE DEHYDRATASE RSAD2"/>
    <property type="match status" value="1"/>
</dbReference>
<feature type="domain" description="Radical SAM core" evidence="9">
    <location>
        <begin position="29"/>
        <end position="168"/>
    </location>
</feature>
<evidence type="ECO:0000313" key="10">
    <source>
        <dbReference type="EMBL" id="BAC94958.1"/>
    </source>
</evidence>
<keyword evidence="3" id="KW-0949">S-adenosyl-L-methionine</keyword>
<keyword evidence="2" id="KW-0004">4Fe-4S</keyword>
<keyword evidence="5" id="KW-0408">Iron</keyword>
<dbReference type="PANTHER" id="PTHR21339">
    <property type="entry name" value="RADICAL S-ADENOSYL METHIONINE DOMAIN-CONTAINING PROTEIN 2"/>
    <property type="match status" value="1"/>
</dbReference>
<evidence type="ECO:0000256" key="4">
    <source>
        <dbReference type="ARBA" id="ARBA00022723"/>
    </source>
</evidence>
<evidence type="ECO:0000256" key="3">
    <source>
        <dbReference type="ARBA" id="ARBA00022691"/>
    </source>
</evidence>
<protein>
    <recommendedName>
        <fullName evidence="8">S-adenosylmethionine-dependent nucleotide dehydratase</fullName>
    </recommendedName>
</protein>
<dbReference type="GO" id="GO:0051539">
    <property type="term" value="F:4 iron, 4 sulfur cluster binding"/>
    <property type="evidence" value="ECO:0007669"/>
    <property type="project" value="UniProtKB-KW"/>
</dbReference>
<dbReference type="Gene3D" id="3.20.20.70">
    <property type="entry name" value="Aldolase class I"/>
    <property type="match status" value="1"/>
</dbReference>
<evidence type="ECO:0000259" key="9">
    <source>
        <dbReference type="Pfam" id="PF04055"/>
    </source>
</evidence>
<dbReference type="HOGENOM" id="CLU_049058_0_0_6"/>
<dbReference type="NCBIfam" id="NF038283">
    <property type="entry name" value="viperin_w_prok"/>
    <property type="match status" value="1"/>
</dbReference>
<dbReference type="SFLD" id="SFLDS00029">
    <property type="entry name" value="Radical_SAM"/>
    <property type="match status" value="1"/>
</dbReference>
<dbReference type="InterPro" id="IPR007197">
    <property type="entry name" value="rSAM"/>
</dbReference>
<dbReference type="EMBL" id="BA000037">
    <property type="protein sequence ID" value="BAC94958.1"/>
    <property type="molecule type" value="Genomic_DNA"/>
</dbReference>